<dbReference type="Gene3D" id="3.80.10.10">
    <property type="entry name" value="Ribonuclease Inhibitor"/>
    <property type="match status" value="2"/>
</dbReference>
<comment type="caution">
    <text evidence="7">The sequence shown here is derived from an EMBL/GenBank/DDBJ whole genome shotgun (WGS) entry which is preliminary data.</text>
</comment>
<gene>
    <name evidence="7" type="ORF">ILEXP_LOCUS57644</name>
</gene>
<keyword evidence="4" id="KW-0677">Repeat</keyword>
<evidence type="ECO:0000256" key="4">
    <source>
        <dbReference type="ARBA" id="ARBA00022737"/>
    </source>
</evidence>
<reference evidence="7 8" key="1">
    <citation type="submission" date="2024-02" db="EMBL/GenBank/DDBJ databases">
        <authorList>
            <person name="Vignale AGUSTIN F."/>
            <person name="Sosa J E."/>
            <person name="Modenutti C."/>
        </authorList>
    </citation>
    <scope>NUCLEOTIDE SEQUENCE [LARGE SCALE GENOMIC DNA]</scope>
</reference>
<dbReference type="InterPro" id="IPR051809">
    <property type="entry name" value="Plant_receptor-like_S/T_kinase"/>
</dbReference>
<accession>A0ABC8V1C0</accession>
<name>A0ABC8V1C0_9AQUA</name>
<dbReference type="Proteomes" id="UP001642360">
    <property type="component" value="Unassembled WGS sequence"/>
</dbReference>
<sequence length="165" mass="18248">MGLRLPNLETIELGHNYLNGIVPDSISNASRITKIYFGANQFSGTLPKSLGSLELLEDLVLPGNNFTIESSSMELTFVTSLINCRQLRVLSVFGNPFNDILPVSIGNLSTSLYTMDASYCKFKGNIPNEISNLTNLAFLDLDHNDIDGLISTTIKELWKLQILHL</sequence>
<dbReference type="InterPro" id="IPR001611">
    <property type="entry name" value="Leu-rich_rpt"/>
</dbReference>
<evidence type="ECO:0000256" key="2">
    <source>
        <dbReference type="ARBA" id="ARBA00022614"/>
    </source>
</evidence>
<dbReference type="Pfam" id="PF13855">
    <property type="entry name" value="LRR_8"/>
    <property type="match status" value="1"/>
</dbReference>
<keyword evidence="5" id="KW-1133">Transmembrane helix</keyword>
<protein>
    <recommendedName>
        <fullName evidence="9">Non-specific serine/threonine protein kinase</fullName>
    </recommendedName>
</protein>
<dbReference type="SUPFAM" id="SSF52058">
    <property type="entry name" value="L domain-like"/>
    <property type="match status" value="1"/>
</dbReference>
<evidence type="ECO:0000313" key="7">
    <source>
        <dbReference type="EMBL" id="CAK9187135.1"/>
    </source>
</evidence>
<comment type="subcellular location">
    <subcellularLocation>
        <location evidence="1">Membrane</location>
    </subcellularLocation>
</comment>
<dbReference type="AlphaFoldDB" id="A0ABC8V1C0"/>
<dbReference type="GO" id="GO:0016020">
    <property type="term" value="C:membrane"/>
    <property type="evidence" value="ECO:0007669"/>
    <property type="project" value="UniProtKB-SubCell"/>
</dbReference>
<evidence type="ECO:0000256" key="6">
    <source>
        <dbReference type="ARBA" id="ARBA00023136"/>
    </source>
</evidence>
<dbReference type="PANTHER" id="PTHR27008">
    <property type="entry name" value="OS04G0122200 PROTEIN"/>
    <property type="match status" value="1"/>
</dbReference>
<dbReference type="EMBL" id="CAUOFW020009835">
    <property type="protein sequence ID" value="CAK9187135.1"/>
    <property type="molecule type" value="Genomic_DNA"/>
</dbReference>
<dbReference type="PANTHER" id="PTHR27008:SF497">
    <property type="entry name" value="OS11G0695000 PROTEIN"/>
    <property type="match status" value="1"/>
</dbReference>
<dbReference type="Pfam" id="PF00560">
    <property type="entry name" value="LRR_1"/>
    <property type="match status" value="3"/>
</dbReference>
<keyword evidence="6" id="KW-0472">Membrane</keyword>
<evidence type="ECO:0000313" key="8">
    <source>
        <dbReference type="Proteomes" id="UP001642360"/>
    </source>
</evidence>
<proteinExistence type="predicted"/>
<evidence type="ECO:0000256" key="1">
    <source>
        <dbReference type="ARBA" id="ARBA00004370"/>
    </source>
</evidence>
<dbReference type="InterPro" id="IPR032675">
    <property type="entry name" value="LRR_dom_sf"/>
</dbReference>
<organism evidence="7 8">
    <name type="scientific">Ilex paraguariensis</name>
    <name type="common">yerba mate</name>
    <dbReference type="NCBI Taxonomy" id="185542"/>
    <lineage>
        <taxon>Eukaryota</taxon>
        <taxon>Viridiplantae</taxon>
        <taxon>Streptophyta</taxon>
        <taxon>Embryophyta</taxon>
        <taxon>Tracheophyta</taxon>
        <taxon>Spermatophyta</taxon>
        <taxon>Magnoliopsida</taxon>
        <taxon>eudicotyledons</taxon>
        <taxon>Gunneridae</taxon>
        <taxon>Pentapetalae</taxon>
        <taxon>asterids</taxon>
        <taxon>campanulids</taxon>
        <taxon>Aquifoliales</taxon>
        <taxon>Aquifoliaceae</taxon>
        <taxon>Ilex</taxon>
    </lineage>
</organism>
<evidence type="ECO:0000256" key="5">
    <source>
        <dbReference type="ARBA" id="ARBA00022989"/>
    </source>
</evidence>
<keyword evidence="2" id="KW-0433">Leucine-rich repeat</keyword>
<keyword evidence="3" id="KW-0812">Transmembrane</keyword>
<evidence type="ECO:0008006" key="9">
    <source>
        <dbReference type="Google" id="ProtNLM"/>
    </source>
</evidence>
<keyword evidence="8" id="KW-1185">Reference proteome</keyword>
<evidence type="ECO:0000256" key="3">
    <source>
        <dbReference type="ARBA" id="ARBA00022692"/>
    </source>
</evidence>